<proteinExistence type="inferred from homology"/>
<feature type="domain" description="TonB-dependent receptor plug" evidence="14">
    <location>
        <begin position="47"/>
        <end position="151"/>
    </location>
</feature>
<organism evidence="15 16">
    <name type="scientific">Pseudomonas berkeleyensis</name>
    <dbReference type="NCBI Taxonomy" id="2726956"/>
    <lineage>
        <taxon>Bacteria</taxon>
        <taxon>Pseudomonadati</taxon>
        <taxon>Pseudomonadota</taxon>
        <taxon>Gammaproteobacteria</taxon>
        <taxon>Pseudomonadales</taxon>
        <taxon>Pseudomonadaceae</taxon>
        <taxon>Pseudomonas</taxon>
    </lineage>
</organism>
<dbReference type="PANTHER" id="PTHR30069">
    <property type="entry name" value="TONB-DEPENDENT OUTER MEMBRANE RECEPTOR"/>
    <property type="match status" value="1"/>
</dbReference>
<gene>
    <name evidence="15" type="ORF">HS968_21845</name>
</gene>
<keyword evidence="2 10" id="KW-0813">Transport</keyword>
<dbReference type="GO" id="GO:0015889">
    <property type="term" value="P:cobalamin transport"/>
    <property type="evidence" value="ECO:0007669"/>
    <property type="project" value="TreeGrafter"/>
</dbReference>
<protein>
    <submittedName>
        <fullName evidence="15">TonB-dependent receptor</fullName>
    </submittedName>
</protein>
<dbReference type="RefSeq" id="WP_182368663.1">
    <property type="nucleotide sequence ID" value="NZ_CP059139.1"/>
</dbReference>
<evidence type="ECO:0000259" key="13">
    <source>
        <dbReference type="Pfam" id="PF00593"/>
    </source>
</evidence>
<dbReference type="InterPro" id="IPR039426">
    <property type="entry name" value="TonB-dep_rcpt-like"/>
</dbReference>
<name>A0A7G5DLL7_9PSED</name>
<evidence type="ECO:0000256" key="3">
    <source>
        <dbReference type="ARBA" id="ARBA00022452"/>
    </source>
</evidence>
<dbReference type="Pfam" id="PF07715">
    <property type="entry name" value="Plug"/>
    <property type="match status" value="1"/>
</dbReference>
<evidence type="ECO:0000256" key="6">
    <source>
        <dbReference type="ARBA" id="ARBA00023065"/>
    </source>
</evidence>
<accession>A0A7G5DLL7</accession>
<dbReference type="InterPro" id="IPR000531">
    <property type="entry name" value="Beta-barrel_TonB"/>
</dbReference>
<feature type="signal peptide" evidence="12">
    <location>
        <begin position="1"/>
        <end position="19"/>
    </location>
</feature>
<keyword evidence="8 10" id="KW-0472">Membrane</keyword>
<keyword evidence="5 12" id="KW-0732">Signal</keyword>
<feature type="domain" description="TonB-dependent receptor-like beta-barrel" evidence="13">
    <location>
        <begin position="191"/>
        <end position="584"/>
    </location>
</feature>
<evidence type="ECO:0000259" key="14">
    <source>
        <dbReference type="Pfam" id="PF07715"/>
    </source>
</evidence>
<evidence type="ECO:0000256" key="5">
    <source>
        <dbReference type="ARBA" id="ARBA00022729"/>
    </source>
</evidence>
<dbReference type="InterPro" id="IPR012910">
    <property type="entry name" value="Plug_dom"/>
</dbReference>
<dbReference type="AlphaFoldDB" id="A0A7G5DLL7"/>
<keyword evidence="4 10" id="KW-0812">Transmembrane</keyword>
<sequence>MKLSRLALAITLAPCAALAETVPSLDQALKLSDTVISANREVQLRSKSSVATSVFTREDIERLQPSSVIDLLNRVPGVQVTSSGGRGSLSSLFIRGTKTAQNVVLVDGQRISDASSGSHFLEHLSIHQIERVEVLRGSRATLYGADAIGGVVQIFTRRASAGQRQASLSLGYGSRGTWERAASLALANESTRFNLSSSSSDTHGIDRSTHASTYDNDHDAYRKNGLSLNLAHDLNDDLQLGLSLLEQSGEVEFDNEPLFGLHPYSDFRISSQSFYADARLAEQWKSRLELGHSENRYKTRADDTDNTRHNYTYRDSASWLNTLSLGEHNQLLLGVDWLEDTLHSNNAYTRASRWNRGLFLQHHYRGENVSTELGARHDKNQQFGGNSTYNAALTWHLNPNNDLILSYAEAFRAPSFQDIYAPMGWGANPDLKPEESKSYELQWRSQLTDSTLLEASLYRSKIRNAIVADGNWVMQNLDSARVNGFEASLEQRLGDWQAALGLSLIDPRDADSGHTLNRRARRTLSVDLDRAFGAFTVGTTWQTVSSSYDDVGNQRELAGYGLLGLRGSWQATTEILVSAKIDNLLDKDYSRAQYGVGFPAEYHDYREEGRSGLLSVTWTPEF</sequence>
<dbReference type="PROSITE" id="PS52016">
    <property type="entry name" value="TONB_DEPENDENT_REC_3"/>
    <property type="match status" value="1"/>
</dbReference>
<evidence type="ECO:0000256" key="10">
    <source>
        <dbReference type="PROSITE-ProRule" id="PRU01360"/>
    </source>
</evidence>
<dbReference type="InterPro" id="IPR037066">
    <property type="entry name" value="Plug_dom_sf"/>
</dbReference>
<dbReference type="InterPro" id="IPR036942">
    <property type="entry name" value="Beta-barrel_TonB_sf"/>
</dbReference>
<dbReference type="SUPFAM" id="SSF56935">
    <property type="entry name" value="Porins"/>
    <property type="match status" value="1"/>
</dbReference>
<feature type="chain" id="PRO_5028985929" evidence="12">
    <location>
        <begin position="20"/>
        <end position="622"/>
    </location>
</feature>
<reference evidence="15 16" key="1">
    <citation type="journal article" date="2020" name="G3 (Bethesda)">
        <title>CeMbio - The Caenorhabditis elegans Microbiome Resource.</title>
        <authorList>
            <person name="Dirksen P."/>
            <person name="Assie A."/>
            <person name="Zimmermann J."/>
            <person name="Zhang F."/>
            <person name="Tietje A.M."/>
            <person name="Marsh S.A."/>
            <person name="Felix M.A."/>
            <person name="Shapira M."/>
            <person name="Kaleta C."/>
            <person name="Schulenburg H."/>
            <person name="Samuel B."/>
        </authorList>
    </citation>
    <scope>NUCLEOTIDE SEQUENCE [LARGE SCALE GENOMIC DNA]</scope>
    <source>
        <strain evidence="15 16">MSPm1</strain>
    </source>
</reference>
<keyword evidence="16" id="KW-1185">Reference proteome</keyword>
<evidence type="ECO:0000256" key="4">
    <source>
        <dbReference type="ARBA" id="ARBA00022692"/>
    </source>
</evidence>
<comment type="subcellular location">
    <subcellularLocation>
        <location evidence="1 10">Cell outer membrane</location>
        <topology evidence="1 10">Multi-pass membrane protein</topology>
    </subcellularLocation>
</comment>
<evidence type="ECO:0000256" key="7">
    <source>
        <dbReference type="ARBA" id="ARBA00023077"/>
    </source>
</evidence>
<keyword evidence="6" id="KW-0406">Ion transport</keyword>
<dbReference type="Proteomes" id="UP000515276">
    <property type="component" value="Chromosome"/>
</dbReference>
<dbReference type="Gene3D" id="2.40.170.20">
    <property type="entry name" value="TonB-dependent receptor, beta-barrel domain"/>
    <property type="match status" value="1"/>
</dbReference>
<keyword evidence="3 10" id="KW-1134">Transmembrane beta strand</keyword>
<evidence type="ECO:0000256" key="2">
    <source>
        <dbReference type="ARBA" id="ARBA00022448"/>
    </source>
</evidence>
<dbReference type="EMBL" id="CP059139">
    <property type="protein sequence ID" value="QMV62642.1"/>
    <property type="molecule type" value="Genomic_DNA"/>
</dbReference>
<dbReference type="Pfam" id="PF00593">
    <property type="entry name" value="TonB_dep_Rec_b-barrel"/>
    <property type="match status" value="1"/>
</dbReference>
<comment type="similarity">
    <text evidence="10 11">Belongs to the TonB-dependent receptor family.</text>
</comment>
<dbReference type="PANTHER" id="PTHR30069:SF53">
    <property type="entry name" value="COLICIN I RECEPTOR-RELATED"/>
    <property type="match status" value="1"/>
</dbReference>
<evidence type="ECO:0000313" key="16">
    <source>
        <dbReference type="Proteomes" id="UP000515276"/>
    </source>
</evidence>
<dbReference type="GO" id="GO:0009279">
    <property type="term" value="C:cell outer membrane"/>
    <property type="evidence" value="ECO:0007669"/>
    <property type="project" value="UniProtKB-SubCell"/>
</dbReference>
<dbReference type="GO" id="GO:0006811">
    <property type="term" value="P:monoatomic ion transport"/>
    <property type="evidence" value="ECO:0007669"/>
    <property type="project" value="UniProtKB-KW"/>
</dbReference>
<dbReference type="Gene3D" id="2.170.130.10">
    <property type="entry name" value="TonB-dependent receptor, plug domain"/>
    <property type="match status" value="1"/>
</dbReference>
<evidence type="ECO:0000256" key="11">
    <source>
        <dbReference type="RuleBase" id="RU003357"/>
    </source>
</evidence>
<keyword evidence="9 10" id="KW-0998">Cell outer membrane</keyword>
<evidence type="ECO:0000256" key="12">
    <source>
        <dbReference type="SAM" id="SignalP"/>
    </source>
</evidence>
<evidence type="ECO:0000256" key="9">
    <source>
        <dbReference type="ARBA" id="ARBA00023237"/>
    </source>
</evidence>
<keyword evidence="7 11" id="KW-0798">TonB box</keyword>
<evidence type="ECO:0000313" key="15">
    <source>
        <dbReference type="EMBL" id="QMV62642.1"/>
    </source>
</evidence>
<evidence type="ECO:0000256" key="1">
    <source>
        <dbReference type="ARBA" id="ARBA00004571"/>
    </source>
</evidence>
<evidence type="ECO:0000256" key="8">
    <source>
        <dbReference type="ARBA" id="ARBA00023136"/>
    </source>
</evidence>
<dbReference type="CDD" id="cd01347">
    <property type="entry name" value="ligand_gated_channel"/>
    <property type="match status" value="1"/>
</dbReference>
<keyword evidence="15" id="KW-0675">Receptor</keyword>